<dbReference type="InterPro" id="IPR036188">
    <property type="entry name" value="FAD/NAD-bd_sf"/>
</dbReference>
<keyword evidence="4" id="KW-0560">Oxidoreductase</keyword>
<evidence type="ECO:0000313" key="6">
    <source>
        <dbReference type="EMBL" id="OEJ24418.1"/>
    </source>
</evidence>
<organism evidence="6 7">
    <name type="scientific">Streptomyces agglomeratus</name>
    <dbReference type="NCBI Taxonomy" id="285458"/>
    <lineage>
        <taxon>Bacteria</taxon>
        <taxon>Bacillati</taxon>
        <taxon>Actinomycetota</taxon>
        <taxon>Actinomycetes</taxon>
        <taxon>Kitasatosporales</taxon>
        <taxon>Streptomycetaceae</taxon>
        <taxon>Streptomyces</taxon>
    </lineage>
</organism>
<dbReference type="PANTHER" id="PTHR10961">
    <property type="entry name" value="PEROXISOMAL SARCOSINE OXIDASE"/>
    <property type="match status" value="1"/>
</dbReference>
<dbReference type="RefSeq" id="WP_069926293.1">
    <property type="nucleotide sequence ID" value="NZ_MEHI01000001.1"/>
</dbReference>
<keyword evidence="2" id="KW-0285">Flavoprotein</keyword>
<dbReference type="GO" id="GO:0050660">
    <property type="term" value="F:flavin adenine dinucleotide binding"/>
    <property type="evidence" value="ECO:0007669"/>
    <property type="project" value="InterPro"/>
</dbReference>
<dbReference type="PANTHER" id="PTHR10961:SF7">
    <property type="entry name" value="FAD DEPENDENT OXIDOREDUCTASE DOMAIN-CONTAINING PROTEIN"/>
    <property type="match status" value="1"/>
</dbReference>
<evidence type="ECO:0000256" key="4">
    <source>
        <dbReference type="ARBA" id="ARBA00023002"/>
    </source>
</evidence>
<reference evidence="6 7" key="1">
    <citation type="submission" date="2016-08" db="EMBL/GenBank/DDBJ databases">
        <title>Complete genome sequence of Streptomyces agglomeratus strain 6-3-2, a novel anti-MRSA actinomycete isolated from Wuli of Tebit, China.</title>
        <authorList>
            <person name="Chen X."/>
        </authorList>
    </citation>
    <scope>NUCLEOTIDE SEQUENCE [LARGE SCALE GENOMIC DNA]</scope>
    <source>
        <strain evidence="6 7">6-3-2</strain>
    </source>
</reference>
<protein>
    <submittedName>
        <fullName evidence="6">N-methyltryptophan oxidase</fullName>
    </submittedName>
</protein>
<sequence>MPPTFDVIVVGLGGMGSAAAHHLAARGARVLGLEKFGPVHSKGSSHGGSRITRQSYFEGPAYVPLLLRAYELYERLERDTGRDVVTLCGGVMVGRPESRTVAGSLLSARQWDLPHEMLDAAEIRRRYPTLTPRDDEVALHEERAGYVRPENTVAAHVQLATQGGADLHFEEPMTRWEALGGGRGVRVHTAEDTYTAGHLVICPGAWAPRLLGDIGVPFAIERQVMYWFGPSGGVEPFLPDKHPVYIWEDADGVQVYGFPAIDGPASGAKVAFFRKGTVCTPRTIERTVHDEEVAAMAGHMSRHIPALPGTFLKAATCMYSNTPDEHFVIARHPGHPDAVTVACGFSGHGFKFVPVVGEIVADLALTGETRHPIELFDPRRLTAEPAYVPAAPAPARAERQPMP</sequence>
<comment type="cofactor">
    <cofactor evidence="1">
        <name>FAD</name>
        <dbReference type="ChEBI" id="CHEBI:57692"/>
    </cofactor>
</comment>
<dbReference type="SUPFAM" id="SSF51905">
    <property type="entry name" value="FAD/NAD(P)-binding domain"/>
    <property type="match status" value="1"/>
</dbReference>
<dbReference type="AlphaFoldDB" id="A0A1E5P4D0"/>
<gene>
    <name evidence="6" type="ORF">AS594_07850</name>
</gene>
<dbReference type="PROSITE" id="PS00895">
    <property type="entry name" value="3_HYDROXYISOBUT_DH"/>
    <property type="match status" value="1"/>
</dbReference>
<dbReference type="Gene3D" id="3.50.50.60">
    <property type="entry name" value="FAD/NAD(P)-binding domain"/>
    <property type="match status" value="1"/>
</dbReference>
<evidence type="ECO:0000256" key="2">
    <source>
        <dbReference type="ARBA" id="ARBA00022630"/>
    </source>
</evidence>
<dbReference type="SUPFAM" id="SSF54373">
    <property type="entry name" value="FAD-linked reductases, C-terminal domain"/>
    <property type="match status" value="1"/>
</dbReference>
<dbReference type="OrthoDB" id="9806452at2"/>
<dbReference type="EMBL" id="MEHJ01000001">
    <property type="protein sequence ID" value="OEJ24418.1"/>
    <property type="molecule type" value="Genomic_DNA"/>
</dbReference>
<comment type="caution">
    <text evidence="6">The sequence shown here is derived from an EMBL/GenBank/DDBJ whole genome shotgun (WGS) entry which is preliminary data.</text>
</comment>
<dbReference type="GO" id="GO:0008115">
    <property type="term" value="F:sarcosine oxidase activity"/>
    <property type="evidence" value="ECO:0007669"/>
    <property type="project" value="TreeGrafter"/>
</dbReference>
<evidence type="ECO:0000313" key="7">
    <source>
        <dbReference type="Proteomes" id="UP000095759"/>
    </source>
</evidence>
<dbReference type="Proteomes" id="UP000095759">
    <property type="component" value="Unassembled WGS sequence"/>
</dbReference>
<accession>A0A1E5P4D0</accession>
<name>A0A1E5P4D0_9ACTN</name>
<feature type="domain" description="FAD dependent oxidoreductase" evidence="5">
    <location>
        <begin position="6"/>
        <end position="363"/>
    </location>
</feature>
<dbReference type="Pfam" id="PF01266">
    <property type="entry name" value="DAO"/>
    <property type="match status" value="1"/>
</dbReference>
<keyword evidence="7" id="KW-1185">Reference proteome</keyword>
<evidence type="ECO:0000256" key="3">
    <source>
        <dbReference type="ARBA" id="ARBA00022827"/>
    </source>
</evidence>
<evidence type="ECO:0000256" key="1">
    <source>
        <dbReference type="ARBA" id="ARBA00001974"/>
    </source>
</evidence>
<dbReference type="Gene3D" id="3.30.9.10">
    <property type="entry name" value="D-Amino Acid Oxidase, subunit A, domain 2"/>
    <property type="match status" value="1"/>
</dbReference>
<dbReference type="InterPro" id="IPR045170">
    <property type="entry name" value="MTOX"/>
</dbReference>
<evidence type="ECO:0000259" key="5">
    <source>
        <dbReference type="Pfam" id="PF01266"/>
    </source>
</evidence>
<dbReference type="InterPro" id="IPR006076">
    <property type="entry name" value="FAD-dep_OxRdtase"/>
</dbReference>
<proteinExistence type="predicted"/>
<dbReference type="STRING" id="285458.BGM19_29255"/>
<dbReference type="InterPro" id="IPR002204">
    <property type="entry name" value="3-OH-isobutyrate_DH-rel_CS"/>
</dbReference>
<dbReference type="NCBIfam" id="NF008425">
    <property type="entry name" value="PRK11259.1"/>
    <property type="match status" value="1"/>
</dbReference>
<keyword evidence="3" id="KW-0274">FAD</keyword>